<keyword evidence="3" id="KW-1003">Cell membrane</keyword>
<evidence type="ECO:0000313" key="12">
    <source>
        <dbReference type="EMBL" id="GMA41616.1"/>
    </source>
</evidence>
<dbReference type="PANTHER" id="PTHR43373:SF1">
    <property type="entry name" value="NA(+)_H(+) ANTIPORTER SUBUNIT A"/>
    <property type="match status" value="1"/>
</dbReference>
<feature type="transmembrane region" description="Helical" evidence="8">
    <location>
        <begin position="215"/>
        <end position="233"/>
    </location>
</feature>
<dbReference type="InterPro" id="IPR007182">
    <property type="entry name" value="MnhB"/>
</dbReference>
<gene>
    <name evidence="12" type="ORF">GCM10025883_36610</name>
</gene>
<keyword evidence="2" id="KW-0813">Transport</keyword>
<feature type="transmembrane region" description="Helical" evidence="8">
    <location>
        <begin position="239"/>
        <end position="260"/>
    </location>
</feature>
<dbReference type="Pfam" id="PF13244">
    <property type="entry name" value="MbhD"/>
    <property type="match status" value="1"/>
</dbReference>
<feature type="transmembrane region" description="Helical" evidence="8">
    <location>
        <begin position="40"/>
        <end position="65"/>
    </location>
</feature>
<proteinExistence type="predicted"/>
<feature type="region of interest" description="Disordered" evidence="7">
    <location>
        <begin position="508"/>
        <end position="566"/>
    </location>
</feature>
<feature type="transmembrane region" description="Helical" evidence="8">
    <location>
        <begin position="480"/>
        <end position="503"/>
    </location>
</feature>
<dbReference type="PANTHER" id="PTHR43373">
    <property type="entry name" value="NA(+)/H(+) ANTIPORTER SUBUNIT"/>
    <property type="match status" value="1"/>
</dbReference>
<feature type="transmembrane region" description="Helical" evidence="8">
    <location>
        <begin position="387"/>
        <end position="404"/>
    </location>
</feature>
<keyword evidence="4 8" id="KW-0812">Transmembrane</keyword>
<dbReference type="EMBL" id="BSUO01000001">
    <property type="protein sequence ID" value="GMA41616.1"/>
    <property type="molecule type" value="Genomic_DNA"/>
</dbReference>
<dbReference type="InterPro" id="IPR050616">
    <property type="entry name" value="CPA3_Na-H_Antiporter_A"/>
</dbReference>
<evidence type="ECO:0000256" key="6">
    <source>
        <dbReference type="ARBA" id="ARBA00023136"/>
    </source>
</evidence>
<dbReference type="InterPro" id="IPR025383">
    <property type="entry name" value="MrpA_C/MbhD"/>
</dbReference>
<evidence type="ECO:0000256" key="2">
    <source>
        <dbReference type="ARBA" id="ARBA00022448"/>
    </source>
</evidence>
<feature type="domain" description="Na+/H+ antiporter MnhB subunit-related protein" evidence="9">
    <location>
        <begin position="380"/>
        <end position="496"/>
    </location>
</feature>
<accession>A0ABQ6IW21</accession>
<keyword evidence="13" id="KW-1185">Reference proteome</keyword>
<feature type="transmembrane region" description="Helical" evidence="8">
    <location>
        <begin position="440"/>
        <end position="460"/>
    </location>
</feature>
<sequence>MVVLVGLVMVVAASFTFAYSARMILPVFPGPPMEEPPREGSVGFLLPVAVVSLAGVVLGLAGPIAEPLLTPAAQAVLGEKAETDLALWHGVNPALLMSLAVIALGSVLVAFRHPLERLLGDRKLLPFTAIGITESLRDGSIALGRRVGDVTRSDAPFGHLAWPLVMLVVLAGGGLAIARVDPVHAPITRPTDWILLFLVTVGVVLANVAHTRMTIVVVVGVAGFAMSLFFFTLGAVDVALTQLMIETLTLVVIVLVLARLPDTFHRTGRARLAMAGVLAVLTGAAAGLGTWAFTGRRDLSEVGRTFLTEGEELTGGTNVVNTILVDFRALDTLGEFVVLGVAALAVIVALEGRGLLPYRPSPRRARVAEAVEDPVSNTIILRVTDRFLGPLLLVLSAYLFLRGHNAPGGGFVSALVLGAGISLIYLAAPDDRVSRLSRAYVTLIGWGAIIGVVTGLAGYADGSFLRPLHASLGGIKLTSALVFDLAVYLAVAGIILAAISRLGTTAGRPPLRKVGTQEEAMVGRGGTVDEPHHPDTAPRLATTGERDRTRAPWLEPSLDPPTEKER</sequence>
<feature type="transmembrane region" description="Helical" evidence="8">
    <location>
        <begin position="190"/>
        <end position="208"/>
    </location>
</feature>
<feature type="compositionally biased region" description="Basic and acidic residues" evidence="7">
    <location>
        <begin position="527"/>
        <end position="536"/>
    </location>
</feature>
<comment type="caution">
    <text evidence="12">The sequence shown here is derived from an EMBL/GenBank/DDBJ whole genome shotgun (WGS) entry which is preliminary data.</text>
</comment>
<protein>
    <submittedName>
        <fullName evidence="12">Uncharacterized protein</fullName>
    </submittedName>
</protein>
<feature type="domain" description="MrpA C-terminal/MbhD" evidence="10">
    <location>
        <begin position="198"/>
        <end position="261"/>
    </location>
</feature>
<feature type="transmembrane region" description="Helical" evidence="8">
    <location>
        <begin position="272"/>
        <end position="293"/>
    </location>
</feature>
<feature type="transmembrane region" description="Helical" evidence="8">
    <location>
        <begin position="85"/>
        <end position="111"/>
    </location>
</feature>
<evidence type="ECO:0000259" key="9">
    <source>
        <dbReference type="Pfam" id="PF04039"/>
    </source>
</evidence>
<feature type="transmembrane region" description="Helical" evidence="8">
    <location>
        <begin position="336"/>
        <end position="356"/>
    </location>
</feature>
<reference evidence="13" key="1">
    <citation type="journal article" date="2019" name="Int. J. Syst. Evol. Microbiol.">
        <title>The Global Catalogue of Microorganisms (GCM) 10K type strain sequencing project: providing services to taxonomists for standard genome sequencing and annotation.</title>
        <authorList>
            <consortium name="The Broad Institute Genomics Platform"/>
            <consortium name="The Broad Institute Genome Sequencing Center for Infectious Disease"/>
            <person name="Wu L."/>
            <person name="Ma J."/>
        </authorList>
    </citation>
    <scope>NUCLEOTIDE SEQUENCE [LARGE SCALE GENOMIC DNA]</scope>
    <source>
        <strain evidence="13">NBRC 113072</strain>
    </source>
</reference>
<name>A0ABQ6IW21_9MICO</name>
<evidence type="ECO:0000256" key="5">
    <source>
        <dbReference type="ARBA" id="ARBA00022989"/>
    </source>
</evidence>
<comment type="subcellular location">
    <subcellularLocation>
        <location evidence="1">Cell membrane</location>
        <topology evidence="1">Multi-pass membrane protein</topology>
    </subcellularLocation>
</comment>
<evidence type="ECO:0000259" key="11">
    <source>
        <dbReference type="Pfam" id="PF20501"/>
    </source>
</evidence>
<feature type="domain" description="MrpA C-terminal/MbhE" evidence="11">
    <location>
        <begin position="276"/>
        <end position="350"/>
    </location>
</feature>
<feature type="transmembrane region" description="Helical" evidence="8">
    <location>
        <begin position="6"/>
        <end position="28"/>
    </location>
</feature>
<evidence type="ECO:0000256" key="1">
    <source>
        <dbReference type="ARBA" id="ARBA00004651"/>
    </source>
</evidence>
<evidence type="ECO:0000256" key="4">
    <source>
        <dbReference type="ARBA" id="ARBA00022692"/>
    </source>
</evidence>
<evidence type="ECO:0000256" key="8">
    <source>
        <dbReference type="SAM" id="Phobius"/>
    </source>
</evidence>
<dbReference type="Pfam" id="PF20501">
    <property type="entry name" value="MbhE"/>
    <property type="match status" value="1"/>
</dbReference>
<keyword evidence="6 8" id="KW-0472">Membrane</keyword>
<evidence type="ECO:0000256" key="7">
    <source>
        <dbReference type="SAM" id="MobiDB-lite"/>
    </source>
</evidence>
<evidence type="ECO:0000256" key="3">
    <source>
        <dbReference type="ARBA" id="ARBA00022475"/>
    </source>
</evidence>
<evidence type="ECO:0000259" key="10">
    <source>
        <dbReference type="Pfam" id="PF13244"/>
    </source>
</evidence>
<evidence type="ECO:0000313" key="13">
    <source>
        <dbReference type="Proteomes" id="UP001157126"/>
    </source>
</evidence>
<dbReference type="InterPro" id="IPR046806">
    <property type="entry name" value="MrpA_C/MbhE"/>
</dbReference>
<feature type="transmembrane region" description="Helical" evidence="8">
    <location>
        <begin position="160"/>
        <end position="178"/>
    </location>
</feature>
<organism evidence="12 13">
    <name type="scientific">Mobilicoccus caccae</name>
    <dbReference type="NCBI Taxonomy" id="1859295"/>
    <lineage>
        <taxon>Bacteria</taxon>
        <taxon>Bacillati</taxon>
        <taxon>Actinomycetota</taxon>
        <taxon>Actinomycetes</taxon>
        <taxon>Micrococcales</taxon>
        <taxon>Dermatophilaceae</taxon>
        <taxon>Mobilicoccus</taxon>
    </lineage>
</organism>
<dbReference type="Proteomes" id="UP001157126">
    <property type="component" value="Unassembled WGS sequence"/>
</dbReference>
<dbReference type="Pfam" id="PF04039">
    <property type="entry name" value="MnhB"/>
    <property type="match status" value="1"/>
</dbReference>
<feature type="transmembrane region" description="Helical" evidence="8">
    <location>
        <begin position="410"/>
        <end position="428"/>
    </location>
</feature>
<keyword evidence="5 8" id="KW-1133">Transmembrane helix</keyword>